<dbReference type="Proteomes" id="UP000050525">
    <property type="component" value="Unassembled WGS sequence"/>
</dbReference>
<keyword evidence="3" id="KW-1185">Reference proteome</keyword>
<organism evidence="2 3">
    <name type="scientific">Alligator mississippiensis</name>
    <name type="common">American alligator</name>
    <dbReference type="NCBI Taxonomy" id="8496"/>
    <lineage>
        <taxon>Eukaryota</taxon>
        <taxon>Metazoa</taxon>
        <taxon>Chordata</taxon>
        <taxon>Craniata</taxon>
        <taxon>Vertebrata</taxon>
        <taxon>Euteleostomi</taxon>
        <taxon>Archelosauria</taxon>
        <taxon>Archosauria</taxon>
        <taxon>Crocodylia</taxon>
        <taxon>Alligatoridae</taxon>
        <taxon>Alligatorinae</taxon>
        <taxon>Alligator</taxon>
    </lineage>
</organism>
<name>A0A151MLA5_ALLMI</name>
<accession>A0A151MLA5</accession>
<keyword evidence="1" id="KW-0472">Membrane</keyword>
<proteinExistence type="predicted"/>
<gene>
    <name evidence="2" type="ORF">Y1Q_0010282</name>
</gene>
<evidence type="ECO:0000313" key="3">
    <source>
        <dbReference type="Proteomes" id="UP000050525"/>
    </source>
</evidence>
<feature type="transmembrane region" description="Helical" evidence="1">
    <location>
        <begin position="12"/>
        <end position="34"/>
    </location>
</feature>
<sequence>MLGHVIMETDISSFLLGPAVIPLLPGCITVLVTLQIHQLMAVPSGRTRPAGRCLCGRRCCPPLPPLPQHER</sequence>
<keyword evidence="1" id="KW-0812">Transmembrane</keyword>
<dbReference type="AlphaFoldDB" id="A0A151MLA5"/>
<keyword evidence="1" id="KW-1133">Transmembrane helix</keyword>
<evidence type="ECO:0000256" key="1">
    <source>
        <dbReference type="SAM" id="Phobius"/>
    </source>
</evidence>
<evidence type="ECO:0000313" key="2">
    <source>
        <dbReference type="EMBL" id="KYO25325.1"/>
    </source>
</evidence>
<protein>
    <submittedName>
        <fullName evidence="2">Uncharacterized protein</fullName>
    </submittedName>
</protein>
<dbReference type="EMBL" id="AKHW03005858">
    <property type="protein sequence ID" value="KYO25325.1"/>
    <property type="molecule type" value="Genomic_DNA"/>
</dbReference>
<reference evidence="2 3" key="1">
    <citation type="journal article" date="2012" name="Genome Biol.">
        <title>Sequencing three crocodilian genomes to illuminate the evolution of archosaurs and amniotes.</title>
        <authorList>
            <person name="St John J.A."/>
            <person name="Braun E.L."/>
            <person name="Isberg S.R."/>
            <person name="Miles L.G."/>
            <person name="Chong A.Y."/>
            <person name="Gongora J."/>
            <person name="Dalzell P."/>
            <person name="Moran C."/>
            <person name="Bed'hom B."/>
            <person name="Abzhanov A."/>
            <person name="Burgess S.C."/>
            <person name="Cooksey A.M."/>
            <person name="Castoe T.A."/>
            <person name="Crawford N.G."/>
            <person name="Densmore L.D."/>
            <person name="Drew J.C."/>
            <person name="Edwards S.V."/>
            <person name="Faircloth B.C."/>
            <person name="Fujita M.K."/>
            <person name="Greenwold M.J."/>
            <person name="Hoffmann F.G."/>
            <person name="Howard J.M."/>
            <person name="Iguchi T."/>
            <person name="Janes D.E."/>
            <person name="Khan S.Y."/>
            <person name="Kohno S."/>
            <person name="de Koning A.J."/>
            <person name="Lance S.L."/>
            <person name="McCarthy F.M."/>
            <person name="McCormack J.E."/>
            <person name="Merchant M.E."/>
            <person name="Peterson D.G."/>
            <person name="Pollock D.D."/>
            <person name="Pourmand N."/>
            <person name="Raney B.J."/>
            <person name="Roessler K.A."/>
            <person name="Sanford J.R."/>
            <person name="Sawyer R.H."/>
            <person name="Schmidt C.J."/>
            <person name="Triplett E.W."/>
            <person name="Tuberville T.D."/>
            <person name="Venegas-Anaya M."/>
            <person name="Howard J.T."/>
            <person name="Jarvis E.D."/>
            <person name="Guillette L.J.Jr."/>
            <person name="Glenn T.C."/>
            <person name="Green R.E."/>
            <person name="Ray D.A."/>
        </authorList>
    </citation>
    <scope>NUCLEOTIDE SEQUENCE [LARGE SCALE GENOMIC DNA]</scope>
    <source>
        <strain evidence="2">KSC_2009_1</strain>
    </source>
</reference>
<comment type="caution">
    <text evidence="2">The sequence shown here is derived from an EMBL/GenBank/DDBJ whole genome shotgun (WGS) entry which is preliminary data.</text>
</comment>